<dbReference type="Proteomes" id="UP000479710">
    <property type="component" value="Unassembled WGS sequence"/>
</dbReference>
<accession>A0A6G1E8V5</accession>
<organism evidence="1 2">
    <name type="scientific">Oryza meyeriana var. granulata</name>
    <dbReference type="NCBI Taxonomy" id="110450"/>
    <lineage>
        <taxon>Eukaryota</taxon>
        <taxon>Viridiplantae</taxon>
        <taxon>Streptophyta</taxon>
        <taxon>Embryophyta</taxon>
        <taxon>Tracheophyta</taxon>
        <taxon>Spermatophyta</taxon>
        <taxon>Magnoliopsida</taxon>
        <taxon>Liliopsida</taxon>
        <taxon>Poales</taxon>
        <taxon>Poaceae</taxon>
        <taxon>BOP clade</taxon>
        <taxon>Oryzoideae</taxon>
        <taxon>Oryzeae</taxon>
        <taxon>Oryzinae</taxon>
        <taxon>Oryza</taxon>
        <taxon>Oryza meyeriana</taxon>
    </lineage>
</organism>
<dbReference type="AlphaFoldDB" id="A0A6G1E8V5"/>
<comment type="caution">
    <text evidence="1">The sequence shown here is derived from an EMBL/GenBank/DDBJ whole genome shotgun (WGS) entry which is preliminary data.</text>
</comment>
<dbReference type="EMBL" id="SPHZ02000005">
    <property type="protein sequence ID" value="KAF0921218.1"/>
    <property type="molecule type" value="Genomic_DNA"/>
</dbReference>
<sequence>MEGRWRQRRQHFLWQGRGEVLGKGRRSVRGICKGSGGVAVIRVLRMGGDREIDICRGVDRCWSLEVRGL</sequence>
<evidence type="ECO:0000313" key="2">
    <source>
        <dbReference type="Proteomes" id="UP000479710"/>
    </source>
</evidence>
<keyword evidence="2" id="KW-1185">Reference proteome</keyword>
<protein>
    <submittedName>
        <fullName evidence="1">Uncharacterized protein</fullName>
    </submittedName>
</protein>
<proteinExistence type="predicted"/>
<evidence type="ECO:0000313" key="1">
    <source>
        <dbReference type="EMBL" id="KAF0921218.1"/>
    </source>
</evidence>
<gene>
    <name evidence="1" type="ORF">E2562_039323</name>
</gene>
<reference evidence="1 2" key="1">
    <citation type="submission" date="2019-11" db="EMBL/GenBank/DDBJ databases">
        <title>Whole genome sequence of Oryza granulata.</title>
        <authorList>
            <person name="Li W."/>
        </authorList>
    </citation>
    <scope>NUCLEOTIDE SEQUENCE [LARGE SCALE GENOMIC DNA]</scope>
    <source>
        <strain evidence="2">cv. Menghai</strain>
        <tissue evidence="1">Leaf</tissue>
    </source>
</reference>
<name>A0A6G1E8V5_9ORYZ</name>